<feature type="compositionally biased region" description="Basic residues" evidence="1">
    <location>
        <begin position="233"/>
        <end position="247"/>
    </location>
</feature>
<evidence type="ECO:0000313" key="3">
    <source>
        <dbReference type="Proteomes" id="UP000012045"/>
    </source>
</evidence>
<dbReference type="Proteomes" id="UP000012045">
    <property type="component" value="Unassembled WGS sequence"/>
</dbReference>
<gene>
    <name evidence="2" type="ORF">BcDW1_11052</name>
</gene>
<evidence type="ECO:0000256" key="1">
    <source>
        <dbReference type="SAM" id="MobiDB-lite"/>
    </source>
</evidence>
<dbReference type="EMBL" id="KB708124">
    <property type="protein sequence ID" value="EMR80355.1"/>
    <property type="molecule type" value="Genomic_DNA"/>
</dbReference>
<dbReference type="OrthoDB" id="3555619at2759"/>
<reference evidence="3" key="1">
    <citation type="journal article" date="2013" name="Genome Announc.">
        <title>Draft genome sequence of Botrytis cinerea BcDW1, inoculum for noble rot of grape berries.</title>
        <authorList>
            <person name="Blanco-Ulate B."/>
            <person name="Allen G."/>
            <person name="Powell A.L."/>
            <person name="Cantu D."/>
        </authorList>
    </citation>
    <scope>NUCLEOTIDE SEQUENCE [LARGE SCALE GENOMIC DNA]</scope>
    <source>
        <strain evidence="3">BcDW1</strain>
    </source>
</reference>
<protein>
    <submittedName>
        <fullName evidence="2">Uncharacterized protein</fullName>
    </submittedName>
</protein>
<proteinExistence type="predicted"/>
<accession>M7TG89</accession>
<dbReference type="STRING" id="1290391.M7TG89"/>
<name>M7TG89_BOTF1</name>
<dbReference type="HOGENOM" id="CLU_855274_0_0_1"/>
<feature type="compositionally biased region" description="Basic and acidic residues" evidence="1">
    <location>
        <begin position="215"/>
        <end position="225"/>
    </location>
</feature>
<feature type="region of interest" description="Disordered" evidence="1">
    <location>
        <begin position="215"/>
        <end position="247"/>
    </location>
</feature>
<evidence type="ECO:0000313" key="2">
    <source>
        <dbReference type="EMBL" id="EMR80355.1"/>
    </source>
</evidence>
<dbReference type="AlphaFoldDB" id="M7TG89"/>
<sequence>MDNTVDTTMNPTVSTTVSPTMDHTVDTAIDTTVEETVLLPTNEQPSFPYTIYNFDSSGLVISDISGINVEEQYHHIMAIVGEACGKCPKCASGNRVQGLIDTIIDIRFPDLDTALFRDEILSEFGFDDFWNELIVAEPEVRKLYVKYEEWYPKIWEDIEKNDDLPAISKVIEEEFCRSRDFRRILAGKKSTKSKWEKMNLLLFVVRMRRIRAKLEERPQTQEKQETQTIKTTAKNRKTRDKEKRRKIKDREDKVVAKLIHEIHEERRKVTTEVNKIDFELAKGESTRHLVISNCGFEDFYAGWEQTLVFLPFMNIRMFVSLMMKS</sequence>
<organism evidence="2 3">
    <name type="scientific">Botryotinia fuckeliana (strain BcDW1)</name>
    <name type="common">Noble rot fungus</name>
    <name type="synonym">Botrytis cinerea</name>
    <dbReference type="NCBI Taxonomy" id="1290391"/>
    <lineage>
        <taxon>Eukaryota</taxon>
        <taxon>Fungi</taxon>
        <taxon>Dikarya</taxon>
        <taxon>Ascomycota</taxon>
        <taxon>Pezizomycotina</taxon>
        <taxon>Leotiomycetes</taxon>
        <taxon>Helotiales</taxon>
        <taxon>Sclerotiniaceae</taxon>
        <taxon>Botrytis</taxon>
    </lineage>
</organism>